<keyword evidence="3" id="KW-1185">Reference proteome</keyword>
<dbReference type="AlphaFoldDB" id="A0A1H0ETP0"/>
<evidence type="ECO:0000256" key="1">
    <source>
        <dbReference type="SAM" id="SignalP"/>
    </source>
</evidence>
<evidence type="ECO:0000313" key="2">
    <source>
        <dbReference type="EMBL" id="SDN85742.1"/>
    </source>
</evidence>
<sequence>MRTEAAVKFGLMRRFLLALGLVFGFVVFSAPAASAADNTRWQVEPCPAGTKALWLPRVDRVGTDLSCTTEEARSAAVEAAADSGSPTRVMNVVIAAAQQFADRSLTAESPCVLGAKGAVGEAIGTCVASR</sequence>
<name>A0A1H0ETP0_9PSEU</name>
<accession>A0A1H0ETP0</accession>
<dbReference type="Proteomes" id="UP000199691">
    <property type="component" value="Unassembled WGS sequence"/>
</dbReference>
<feature type="chain" id="PRO_5011696117" description="Subtilisin inhibitor-like" evidence="1">
    <location>
        <begin position="36"/>
        <end position="130"/>
    </location>
</feature>
<feature type="signal peptide" evidence="1">
    <location>
        <begin position="1"/>
        <end position="35"/>
    </location>
</feature>
<keyword evidence="1" id="KW-0732">Signal</keyword>
<protein>
    <recommendedName>
        <fullName evidence="4">Subtilisin inhibitor-like</fullName>
    </recommendedName>
</protein>
<gene>
    <name evidence="2" type="ORF">SAMN05421507_101515</name>
</gene>
<evidence type="ECO:0000313" key="3">
    <source>
        <dbReference type="Proteomes" id="UP000199691"/>
    </source>
</evidence>
<organism evidence="2 3">
    <name type="scientific">Lentzea jiangxiensis</name>
    <dbReference type="NCBI Taxonomy" id="641025"/>
    <lineage>
        <taxon>Bacteria</taxon>
        <taxon>Bacillati</taxon>
        <taxon>Actinomycetota</taxon>
        <taxon>Actinomycetes</taxon>
        <taxon>Pseudonocardiales</taxon>
        <taxon>Pseudonocardiaceae</taxon>
        <taxon>Lentzea</taxon>
    </lineage>
</organism>
<proteinExistence type="predicted"/>
<dbReference type="STRING" id="641025.SAMN05421507_101515"/>
<dbReference type="EMBL" id="FNIX01000001">
    <property type="protein sequence ID" value="SDN85742.1"/>
    <property type="molecule type" value="Genomic_DNA"/>
</dbReference>
<evidence type="ECO:0008006" key="4">
    <source>
        <dbReference type="Google" id="ProtNLM"/>
    </source>
</evidence>
<reference evidence="3" key="1">
    <citation type="submission" date="2016-10" db="EMBL/GenBank/DDBJ databases">
        <authorList>
            <person name="Varghese N."/>
            <person name="Submissions S."/>
        </authorList>
    </citation>
    <scope>NUCLEOTIDE SEQUENCE [LARGE SCALE GENOMIC DNA]</scope>
    <source>
        <strain evidence="3">CGMCC 4.6609</strain>
    </source>
</reference>